<feature type="transmembrane region" description="Helical" evidence="8">
    <location>
        <begin position="304"/>
        <end position="322"/>
    </location>
</feature>
<keyword evidence="6 8" id="KW-1133">Transmembrane helix</keyword>
<feature type="transmembrane region" description="Helical" evidence="8">
    <location>
        <begin position="247"/>
        <end position="264"/>
    </location>
</feature>
<reference evidence="9 10" key="1">
    <citation type="submission" date="2023-01" db="EMBL/GenBank/DDBJ databases">
        <title>Vibrio sp. KJ40-1 sp.nov, isolated from marine algae.</title>
        <authorList>
            <person name="Butt M."/>
            <person name="Kim J.M.J."/>
            <person name="Jeon C.O.C."/>
        </authorList>
    </citation>
    <scope>NUCLEOTIDE SEQUENCE [LARGE SCALE GENOMIC DNA]</scope>
    <source>
        <strain evidence="9 10">KJ40-1</strain>
    </source>
</reference>
<dbReference type="CDD" id="cd06550">
    <property type="entry name" value="TM_ABC_iron-siderophores_like"/>
    <property type="match status" value="2"/>
</dbReference>
<evidence type="ECO:0000256" key="7">
    <source>
        <dbReference type="ARBA" id="ARBA00023136"/>
    </source>
</evidence>
<comment type="subcellular location">
    <subcellularLocation>
        <location evidence="1">Cell membrane</location>
        <topology evidence="1">Multi-pass membrane protein</topology>
    </subcellularLocation>
</comment>
<evidence type="ECO:0000256" key="8">
    <source>
        <dbReference type="SAM" id="Phobius"/>
    </source>
</evidence>
<dbReference type="InterPro" id="IPR037294">
    <property type="entry name" value="ABC_BtuC-like"/>
</dbReference>
<keyword evidence="10" id="KW-1185">Reference proteome</keyword>
<keyword evidence="7 8" id="KW-0472">Membrane</keyword>
<feature type="transmembrane region" description="Helical" evidence="8">
    <location>
        <begin position="449"/>
        <end position="468"/>
    </location>
</feature>
<feature type="transmembrane region" description="Helical" evidence="8">
    <location>
        <begin position="190"/>
        <end position="211"/>
    </location>
</feature>
<feature type="transmembrane region" description="Helical" evidence="8">
    <location>
        <begin position="562"/>
        <end position="581"/>
    </location>
</feature>
<feature type="transmembrane region" description="Helical" evidence="8">
    <location>
        <begin position="89"/>
        <end position="112"/>
    </location>
</feature>
<feature type="transmembrane region" description="Helical" evidence="8">
    <location>
        <begin position="118"/>
        <end position="137"/>
    </location>
</feature>
<feature type="transmembrane region" description="Helical" evidence="8">
    <location>
        <begin position="519"/>
        <end position="541"/>
    </location>
</feature>
<feature type="transmembrane region" description="Helical" evidence="8">
    <location>
        <begin position="423"/>
        <end position="443"/>
    </location>
</feature>
<feature type="transmembrane region" description="Helical" evidence="8">
    <location>
        <begin position="276"/>
        <end position="298"/>
    </location>
</feature>
<name>A0ABT4YVU6_9VIBR</name>
<feature type="transmembrane region" description="Helical" evidence="8">
    <location>
        <begin position="223"/>
        <end position="241"/>
    </location>
</feature>
<feature type="transmembrane region" description="Helical" evidence="8">
    <location>
        <begin position="343"/>
        <end position="371"/>
    </location>
</feature>
<dbReference type="EMBL" id="JAQLOI010000003">
    <property type="protein sequence ID" value="MDB1125708.1"/>
    <property type="molecule type" value="Genomic_DNA"/>
</dbReference>
<accession>A0ABT4YVU6</accession>
<dbReference type="SUPFAM" id="SSF81345">
    <property type="entry name" value="ABC transporter involved in vitamin B12 uptake, BtuC"/>
    <property type="match status" value="2"/>
</dbReference>
<evidence type="ECO:0000256" key="2">
    <source>
        <dbReference type="ARBA" id="ARBA00007935"/>
    </source>
</evidence>
<dbReference type="Proteomes" id="UP001210678">
    <property type="component" value="Unassembled WGS sequence"/>
</dbReference>
<comment type="caution">
    <text evidence="9">The sequence shown here is derived from an EMBL/GenBank/DDBJ whole genome shotgun (WGS) entry which is preliminary data.</text>
</comment>
<keyword evidence="3" id="KW-0813">Transport</keyword>
<dbReference type="PANTHER" id="PTHR30472:SF37">
    <property type="entry name" value="FE(3+) DICITRATE TRANSPORT SYSTEM PERMEASE PROTEIN FECD-RELATED"/>
    <property type="match status" value="1"/>
</dbReference>
<protein>
    <submittedName>
        <fullName evidence="9">Fe(3+)-hydroxamate ABC transporter permease FhuB</fullName>
    </submittedName>
</protein>
<keyword evidence="5 8" id="KW-0812">Transmembrane</keyword>
<comment type="similarity">
    <text evidence="2">Belongs to the binding-protein-dependent transport system permease family. FecCD subfamily.</text>
</comment>
<keyword evidence="4" id="KW-1003">Cell membrane</keyword>
<dbReference type="Pfam" id="PF01032">
    <property type="entry name" value="FecCD"/>
    <property type="match status" value="2"/>
</dbReference>
<evidence type="ECO:0000313" key="9">
    <source>
        <dbReference type="EMBL" id="MDB1125708.1"/>
    </source>
</evidence>
<feature type="transmembrane region" description="Helical" evidence="8">
    <location>
        <begin position="60"/>
        <end position="77"/>
    </location>
</feature>
<feature type="transmembrane region" description="Helical" evidence="8">
    <location>
        <begin position="391"/>
        <end position="411"/>
    </location>
</feature>
<evidence type="ECO:0000313" key="10">
    <source>
        <dbReference type="Proteomes" id="UP001210678"/>
    </source>
</evidence>
<gene>
    <name evidence="9" type="primary">fhuB</name>
    <name evidence="9" type="ORF">PGX00_19410</name>
</gene>
<evidence type="ECO:0000256" key="6">
    <source>
        <dbReference type="ARBA" id="ARBA00022989"/>
    </source>
</evidence>
<dbReference type="PANTHER" id="PTHR30472">
    <property type="entry name" value="FERRIC ENTEROBACTIN TRANSPORT SYSTEM PERMEASE PROTEIN"/>
    <property type="match status" value="1"/>
</dbReference>
<evidence type="ECO:0000256" key="3">
    <source>
        <dbReference type="ARBA" id="ARBA00022448"/>
    </source>
</evidence>
<sequence>MIRSYRYFGVLVVGLFLSLQVGSEISLMKQWHLIGSLFTRQTELSEYASILFVESRLPRLTMALLVGGVLGLAGSVMQQLTQNPLVSPLTLGSASGAWLALVICNIFFPVLVNDFSTIFALSGAIMTLLLVVLIAGVRNLSGLPVVLAGMAVNILLGAIATAIVLLNDQYAKNLFIWGAGDLAQNGWDQVVWLLPNIAPALFVFVFAPRVLMLLRLGQTNATARGLNIAPMFFALLCLALWLVSAAISVVGVISFIGLLAPNFARQFGASKPRNELVLSTLLGALLLVFTDTLAIWLSSISLEIVPSGIATAFIGAPALIYFSRKKLNAQDNISLSQPKTHLVFTHSTISILTFVFCMVLFVSVFLARQVVDDSTVWVMKIPTEFGWQLRWPRMVTSIAAGAGIGVSGVLLQRLIYNPLASPDILGISAGATFSLVVGSLFFGVNIFDAAPLTAFLGCLVVLAILILLGKRHNYVPSMMVLSGIALTALIEALVQFSLVRGNEDSYIILSWLAGSTYRVPPYSALFLAVVVALLIGAVCVMQRWLTLISAGRAFAQSRGVEVEKVFIILLCCVALLCGVVTSVMGPVAFVGLLAPHIAVMLGAKKAGQQIITAASTGATLMLFSDWLGQNIVYPSQIAAGTIVSIIGGVYFILLLIKGRLKS</sequence>
<organism evidence="9 10">
    <name type="scientific">Vibrio algarum</name>
    <dbReference type="NCBI Taxonomy" id="3020714"/>
    <lineage>
        <taxon>Bacteria</taxon>
        <taxon>Pseudomonadati</taxon>
        <taxon>Pseudomonadota</taxon>
        <taxon>Gammaproteobacteria</taxon>
        <taxon>Vibrionales</taxon>
        <taxon>Vibrionaceae</taxon>
        <taxon>Vibrio</taxon>
    </lineage>
</organism>
<dbReference type="RefSeq" id="WP_272139654.1">
    <property type="nucleotide sequence ID" value="NZ_JAQLOI010000003.1"/>
</dbReference>
<proteinExistence type="inferred from homology"/>
<feature type="transmembrane region" description="Helical" evidence="8">
    <location>
        <begin position="480"/>
        <end position="499"/>
    </location>
</feature>
<dbReference type="InterPro" id="IPR000522">
    <property type="entry name" value="ABC_transptr_permease_BtuC"/>
</dbReference>
<evidence type="ECO:0000256" key="5">
    <source>
        <dbReference type="ARBA" id="ARBA00022692"/>
    </source>
</evidence>
<dbReference type="Gene3D" id="1.10.3470.10">
    <property type="entry name" value="ABC transporter involved in vitamin B12 uptake, BtuC"/>
    <property type="match status" value="2"/>
</dbReference>
<evidence type="ECO:0000256" key="4">
    <source>
        <dbReference type="ARBA" id="ARBA00022475"/>
    </source>
</evidence>
<feature type="transmembrane region" description="Helical" evidence="8">
    <location>
        <begin position="144"/>
        <end position="166"/>
    </location>
</feature>
<feature type="transmembrane region" description="Helical" evidence="8">
    <location>
        <begin position="633"/>
        <end position="656"/>
    </location>
</feature>
<evidence type="ECO:0000256" key="1">
    <source>
        <dbReference type="ARBA" id="ARBA00004651"/>
    </source>
</evidence>
<dbReference type="NCBIfam" id="NF007866">
    <property type="entry name" value="PRK10577.1-2"/>
    <property type="match status" value="1"/>
</dbReference>